<gene>
    <name evidence="2" type="ORF">CLV94_1421</name>
</gene>
<dbReference type="SUPFAM" id="SSF101898">
    <property type="entry name" value="NHL repeat"/>
    <property type="match status" value="1"/>
</dbReference>
<dbReference type="Pfam" id="PF17164">
    <property type="entry name" value="DUF5122"/>
    <property type="match status" value="6"/>
</dbReference>
<comment type="caution">
    <text evidence="2">The sequence shown here is derived from an EMBL/GenBank/DDBJ whole genome shotgun (WGS) entry which is preliminary data.</text>
</comment>
<dbReference type="InterPro" id="IPR013431">
    <property type="entry name" value="Delta_60_rpt"/>
</dbReference>
<dbReference type="EMBL" id="RBLC01000001">
    <property type="protein sequence ID" value="RKS26364.1"/>
    <property type="molecule type" value="Genomic_DNA"/>
</dbReference>
<dbReference type="Proteomes" id="UP000277579">
    <property type="component" value="Unassembled WGS sequence"/>
</dbReference>
<dbReference type="RefSeq" id="WP_121375692.1">
    <property type="nucleotide sequence ID" value="NZ_RBLC01000001.1"/>
</dbReference>
<protein>
    <submittedName>
        <fullName evidence="2">Putative delta-60 repeat protein</fullName>
    </submittedName>
</protein>
<name>A0A495MK70_9FLAO</name>
<dbReference type="OrthoDB" id="9805017at2"/>
<keyword evidence="3" id="KW-1185">Reference proteome</keyword>
<feature type="chain" id="PRO_5019726526" evidence="1">
    <location>
        <begin position="20"/>
        <end position="478"/>
    </location>
</feature>
<accession>A0A495MK70</accession>
<sequence>MRVLIASFIFLFLSGNVFSQTFSLDPTFSNFSSGINNEINASAVQEDGKILICGPFTSYDGITRNRIARLNSDGSLDTSFDAGAGPISRLGLPGTIAAIVIDPNGKIIVAGNFSSFNGVSRKSIVRLNNDGSVDTSLNVTLLFDINDLLAVPNISNVVVDNTGNIFISGRFGYRIGTQTKYGLAKVNNSGVLDTTFSNFSNNATPSDWMVFCTYLLPDGKMLISRSSNPFTPVARLNSDGSLDNAFVVSDFFGLIKTIYPTVDGGYLLGGSVSNNQNGNHILVKILSNGRFDGSFQKYPAAGSSSINEITSIGIYDNKIYIAGKFSDYGGASGLNNFARLNLDGTPDEIFNIGTGFDADVKSMSRLTDNKIVLAGSFSAFNTNPVNRICRLTENSLGIKPLLFDKAMIYNTADSFNVVSTGSEINSIQVFSVDGREVFASENYFSKKVSIPFFNDLRNVYVFRITFSNGNSDVVKAVR</sequence>
<dbReference type="NCBIfam" id="TIGR02608">
    <property type="entry name" value="delta_60_rpt"/>
    <property type="match status" value="4"/>
</dbReference>
<dbReference type="AlphaFoldDB" id="A0A495MK70"/>
<organism evidence="2 3">
    <name type="scientific">Flavobacterium endophyticum</name>
    <dbReference type="NCBI Taxonomy" id="1540163"/>
    <lineage>
        <taxon>Bacteria</taxon>
        <taxon>Pseudomonadati</taxon>
        <taxon>Bacteroidota</taxon>
        <taxon>Flavobacteriia</taxon>
        <taxon>Flavobacteriales</taxon>
        <taxon>Flavobacteriaceae</taxon>
        <taxon>Flavobacterium</taxon>
    </lineage>
</organism>
<evidence type="ECO:0000313" key="2">
    <source>
        <dbReference type="EMBL" id="RKS26364.1"/>
    </source>
</evidence>
<reference evidence="2 3" key="1">
    <citation type="submission" date="2018-10" db="EMBL/GenBank/DDBJ databases">
        <title>Genomic Encyclopedia of Archaeal and Bacterial Type Strains, Phase II (KMG-II): from individual species to whole genera.</title>
        <authorList>
            <person name="Goeker M."/>
        </authorList>
    </citation>
    <scope>NUCLEOTIDE SEQUENCE [LARGE SCALE GENOMIC DNA]</scope>
    <source>
        <strain evidence="2 3">DSM 29537</strain>
    </source>
</reference>
<evidence type="ECO:0000256" key="1">
    <source>
        <dbReference type="SAM" id="SignalP"/>
    </source>
</evidence>
<keyword evidence="1" id="KW-0732">Signal</keyword>
<feature type="signal peptide" evidence="1">
    <location>
        <begin position="1"/>
        <end position="19"/>
    </location>
</feature>
<evidence type="ECO:0000313" key="3">
    <source>
        <dbReference type="Proteomes" id="UP000277579"/>
    </source>
</evidence>
<dbReference type="Gene3D" id="2.80.10.50">
    <property type="match status" value="3"/>
</dbReference>
<proteinExistence type="predicted"/>